<dbReference type="InterPro" id="IPR041698">
    <property type="entry name" value="Methyltransf_25"/>
</dbReference>
<dbReference type="PANTHER" id="PTHR43464">
    <property type="entry name" value="METHYLTRANSFERASE"/>
    <property type="match status" value="1"/>
</dbReference>
<dbReference type="SUPFAM" id="SSF53335">
    <property type="entry name" value="S-adenosyl-L-methionine-dependent methyltransferases"/>
    <property type="match status" value="1"/>
</dbReference>
<evidence type="ECO:0000259" key="1">
    <source>
        <dbReference type="Pfam" id="PF13649"/>
    </source>
</evidence>
<gene>
    <name evidence="2" type="ORF">ACFHYQ_16200</name>
</gene>
<name>A0ABV6U5Y2_9ACTN</name>
<evidence type="ECO:0000313" key="3">
    <source>
        <dbReference type="Proteomes" id="UP001589870"/>
    </source>
</evidence>
<keyword evidence="3" id="KW-1185">Reference proteome</keyword>
<dbReference type="EMBL" id="JBHMQT010000035">
    <property type="protein sequence ID" value="MFC0863847.1"/>
    <property type="molecule type" value="Genomic_DNA"/>
</dbReference>
<dbReference type="Pfam" id="PF13649">
    <property type="entry name" value="Methyltransf_25"/>
    <property type="match status" value="1"/>
</dbReference>
<organism evidence="2 3">
    <name type="scientific">Sphaerimonospora cavernae</name>
    <dbReference type="NCBI Taxonomy" id="1740611"/>
    <lineage>
        <taxon>Bacteria</taxon>
        <taxon>Bacillati</taxon>
        <taxon>Actinomycetota</taxon>
        <taxon>Actinomycetes</taxon>
        <taxon>Streptosporangiales</taxon>
        <taxon>Streptosporangiaceae</taxon>
        <taxon>Sphaerimonospora</taxon>
    </lineage>
</organism>
<sequence>MTTDTIAGENADAVTRSANVYGDEVSGIYDLLYQGRGKDYATEARLIAELVREHAPHAASLLDVACGTGEHLKTLRTMFDHVEGIELSDAMRGQARRKLPGVAVHSGDIRDFDLGRGFDAVCSLFGTVGYMTGGPELDAAVTTMGRHVAPGGVLIVEPWYFRENFVSGHIGDDIVREEGRTVARVARSERIGDVVQVRAHYILADGTGIRNFEHVQVMSLFGRDDYAASFERAGFSATVVELGDLLSGRALLVGVRR</sequence>
<dbReference type="InterPro" id="IPR029063">
    <property type="entry name" value="SAM-dependent_MTases_sf"/>
</dbReference>
<dbReference type="GO" id="GO:0008168">
    <property type="term" value="F:methyltransferase activity"/>
    <property type="evidence" value="ECO:0007669"/>
    <property type="project" value="UniProtKB-KW"/>
</dbReference>
<dbReference type="Gene3D" id="2.20.130.10">
    <property type="entry name" value="CAC2371-like domains"/>
    <property type="match status" value="1"/>
</dbReference>
<proteinExistence type="predicted"/>
<evidence type="ECO:0000313" key="2">
    <source>
        <dbReference type="EMBL" id="MFC0863847.1"/>
    </source>
</evidence>
<dbReference type="CDD" id="cd02440">
    <property type="entry name" value="AdoMet_MTases"/>
    <property type="match status" value="1"/>
</dbReference>
<feature type="domain" description="Methyltransferase" evidence="1">
    <location>
        <begin position="62"/>
        <end position="152"/>
    </location>
</feature>
<comment type="caution">
    <text evidence="2">The sequence shown here is derived from an EMBL/GenBank/DDBJ whole genome shotgun (WGS) entry which is preliminary data.</text>
</comment>
<dbReference type="Gene3D" id="3.40.50.150">
    <property type="entry name" value="Vaccinia Virus protein VP39"/>
    <property type="match status" value="1"/>
</dbReference>
<keyword evidence="2" id="KW-0808">Transferase</keyword>
<dbReference type="RefSeq" id="WP_394301984.1">
    <property type="nucleotide sequence ID" value="NZ_JBHMQT010000035.1"/>
</dbReference>
<accession>A0ABV6U5Y2</accession>
<reference evidence="2 3" key="1">
    <citation type="submission" date="2024-09" db="EMBL/GenBank/DDBJ databases">
        <authorList>
            <person name="Sun Q."/>
            <person name="Mori K."/>
        </authorList>
    </citation>
    <scope>NUCLEOTIDE SEQUENCE [LARGE SCALE GENOMIC DNA]</scope>
    <source>
        <strain evidence="2 3">TBRC 1851</strain>
    </source>
</reference>
<dbReference type="PANTHER" id="PTHR43464:SF23">
    <property type="entry name" value="JUVENILE HORMONE ACID O-METHYLTRANSFERASE"/>
    <property type="match status" value="1"/>
</dbReference>
<dbReference type="Proteomes" id="UP001589870">
    <property type="component" value="Unassembled WGS sequence"/>
</dbReference>
<protein>
    <submittedName>
        <fullName evidence="2">Methyltransferase domain-containing protein</fullName>
    </submittedName>
</protein>
<dbReference type="GO" id="GO:0032259">
    <property type="term" value="P:methylation"/>
    <property type="evidence" value="ECO:0007669"/>
    <property type="project" value="UniProtKB-KW"/>
</dbReference>
<keyword evidence="2" id="KW-0489">Methyltransferase</keyword>